<feature type="region of interest" description="Disordered" evidence="5">
    <location>
        <begin position="1"/>
        <end position="20"/>
    </location>
</feature>
<evidence type="ECO:0000256" key="3">
    <source>
        <dbReference type="ARBA" id="ARBA00022906"/>
    </source>
</evidence>
<feature type="compositionally biased region" description="Polar residues" evidence="5">
    <location>
        <begin position="1"/>
        <end position="10"/>
    </location>
</feature>
<dbReference type="EMBL" id="BMFA01000004">
    <property type="protein sequence ID" value="GGB43947.1"/>
    <property type="molecule type" value="Genomic_DNA"/>
</dbReference>
<dbReference type="AlphaFoldDB" id="A0A916TGQ1"/>
<comment type="caution">
    <text evidence="6">The sequence shown here is derived from an EMBL/GenBank/DDBJ whole genome shotgun (WGS) entry which is preliminary data.</text>
</comment>
<comment type="similarity">
    <text evidence="1">Belongs to the ABC transporter superfamily.</text>
</comment>
<keyword evidence="2" id="KW-0813">Transport</keyword>
<evidence type="ECO:0000256" key="1">
    <source>
        <dbReference type="ARBA" id="ARBA00005417"/>
    </source>
</evidence>
<reference evidence="6" key="1">
    <citation type="journal article" date="2014" name="Int. J. Syst. Evol. Microbiol.">
        <title>Complete genome sequence of Corynebacterium casei LMG S-19264T (=DSM 44701T), isolated from a smear-ripened cheese.</title>
        <authorList>
            <consortium name="US DOE Joint Genome Institute (JGI-PGF)"/>
            <person name="Walter F."/>
            <person name="Albersmeier A."/>
            <person name="Kalinowski J."/>
            <person name="Ruckert C."/>
        </authorList>
    </citation>
    <scope>NUCLEOTIDE SEQUENCE</scope>
    <source>
        <strain evidence="6">CGMCC 1.12426</strain>
    </source>
</reference>
<dbReference type="PANTHER" id="PTHR42734">
    <property type="entry name" value="METAL TRANSPORT SYSTEM ATP-BINDING PROTEIN TM_0124-RELATED"/>
    <property type="match status" value="1"/>
</dbReference>
<evidence type="ECO:0008006" key="8">
    <source>
        <dbReference type="Google" id="ProtNLM"/>
    </source>
</evidence>
<dbReference type="Gene3D" id="3.40.50.300">
    <property type="entry name" value="P-loop containing nucleotide triphosphate hydrolases"/>
    <property type="match status" value="1"/>
</dbReference>
<gene>
    <name evidence="6" type="ORF">GCM10011316_14900</name>
</gene>
<dbReference type="InterPro" id="IPR050153">
    <property type="entry name" value="Metal_Ion_Import_ABC"/>
</dbReference>
<name>A0A916TGQ1_9HYPH</name>
<keyword evidence="3" id="KW-0864">Zinc transport</keyword>
<dbReference type="Proteomes" id="UP000605148">
    <property type="component" value="Unassembled WGS sequence"/>
</dbReference>
<evidence type="ECO:0000256" key="4">
    <source>
        <dbReference type="ARBA" id="ARBA00023065"/>
    </source>
</evidence>
<proteinExistence type="inferred from homology"/>
<dbReference type="PANTHER" id="PTHR42734:SF6">
    <property type="entry name" value="MOLYBDATE IMPORT ATP-BINDING PROTEIN MOLC"/>
    <property type="match status" value="1"/>
</dbReference>
<evidence type="ECO:0000313" key="7">
    <source>
        <dbReference type="Proteomes" id="UP000605148"/>
    </source>
</evidence>
<protein>
    <recommendedName>
        <fullName evidence="8">Iron complex transport system ATP-binding protein</fullName>
    </recommendedName>
</protein>
<dbReference type="SUPFAM" id="SSF52540">
    <property type="entry name" value="P-loop containing nucleoside triphosphate hydrolases"/>
    <property type="match status" value="1"/>
</dbReference>
<dbReference type="GO" id="GO:0006829">
    <property type="term" value="P:zinc ion transport"/>
    <property type="evidence" value="ECO:0007669"/>
    <property type="project" value="UniProtKB-KW"/>
</dbReference>
<evidence type="ECO:0000256" key="5">
    <source>
        <dbReference type="SAM" id="MobiDB-lite"/>
    </source>
</evidence>
<keyword evidence="3" id="KW-0862">Zinc</keyword>
<accession>A0A916TGQ1</accession>
<keyword evidence="7" id="KW-1185">Reference proteome</keyword>
<evidence type="ECO:0000313" key="6">
    <source>
        <dbReference type="EMBL" id="GGB43947.1"/>
    </source>
</evidence>
<evidence type="ECO:0000256" key="2">
    <source>
        <dbReference type="ARBA" id="ARBA00022448"/>
    </source>
</evidence>
<organism evidence="6 7">
    <name type="scientific">Roseibium aquae</name>
    <dbReference type="NCBI Taxonomy" id="1323746"/>
    <lineage>
        <taxon>Bacteria</taxon>
        <taxon>Pseudomonadati</taxon>
        <taxon>Pseudomonadota</taxon>
        <taxon>Alphaproteobacteria</taxon>
        <taxon>Hyphomicrobiales</taxon>
        <taxon>Stappiaceae</taxon>
        <taxon>Roseibium</taxon>
    </lineage>
</organism>
<keyword evidence="4" id="KW-0406">Ion transport</keyword>
<reference evidence="6" key="2">
    <citation type="submission" date="2020-09" db="EMBL/GenBank/DDBJ databases">
        <authorList>
            <person name="Sun Q."/>
            <person name="Zhou Y."/>
        </authorList>
    </citation>
    <scope>NUCLEOTIDE SEQUENCE</scope>
    <source>
        <strain evidence="6">CGMCC 1.12426</strain>
    </source>
</reference>
<dbReference type="InterPro" id="IPR027417">
    <property type="entry name" value="P-loop_NTPase"/>
</dbReference>
<sequence>MTKSSGSNRPSAPLPADNFANYSLKKPVTRGSQLVLIARALAQGAPVLVIDETTASLDFGNQALVLTEVASLSGDGLTVMLSTHDPDHALAIGTQVVLPHEGPVRAAGARRRH</sequence>